<dbReference type="EMBL" id="JH992991">
    <property type="protein sequence ID" value="EKX47185.1"/>
    <property type="molecule type" value="Genomic_DNA"/>
</dbReference>
<dbReference type="GeneID" id="17303825"/>
<dbReference type="GO" id="GO:0016279">
    <property type="term" value="F:protein-lysine N-methyltransferase activity"/>
    <property type="evidence" value="ECO:0007669"/>
    <property type="project" value="TreeGrafter"/>
</dbReference>
<feature type="chain" id="PRO_5008771419" description="SET domain-containing protein" evidence="1">
    <location>
        <begin position="27"/>
        <end position="411"/>
    </location>
</feature>
<dbReference type="HOGENOM" id="CLU_669871_0_0_1"/>
<keyword evidence="4" id="KW-1185">Reference proteome</keyword>
<reference evidence="3" key="3">
    <citation type="submission" date="2016-03" db="UniProtKB">
        <authorList>
            <consortium name="EnsemblProtists"/>
        </authorList>
    </citation>
    <scope>IDENTIFICATION</scope>
</reference>
<evidence type="ECO:0000256" key="1">
    <source>
        <dbReference type="SAM" id="SignalP"/>
    </source>
</evidence>
<evidence type="ECO:0008006" key="5">
    <source>
        <dbReference type="Google" id="ProtNLM"/>
    </source>
</evidence>
<dbReference type="RefSeq" id="XP_005834165.1">
    <property type="nucleotide sequence ID" value="XM_005834108.1"/>
</dbReference>
<accession>L1JGG3</accession>
<dbReference type="PaxDb" id="55529-EKX47185"/>
<dbReference type="eggNOG" id="KOG1337">
    <property type="taxonomic scope" value="Eukaryota"/>
</dbReference>
<dbReference type="STRING" id="905079.L1JGG3"/>
<name>L1JGG3_GUITC</name>
<keyword evidence="1" id="KW-0732">Signal</keyword>
<dbReference type="PANTHER" id="PTHR13271">
    <property type="entry name" value="UNCHARACTERIZED PUTATIVE METHYLTRANSFERASE"/>
    <property type="match status" value="1"/>
</dbReference>
<dbReference type="SUPFAM" id="SSF82199">
    <property type="entry name" value="SET domain"/>
    <property type="match status" value="1"/>
</dbReference>
<dbReference type="PROSITE" id="PS51257">
    <property type="entry name" value="PROKAR_LIPOPROTEIN"/>
    <property type="match status" value="1"/>
</dbReference>
<dbReference type="KEGG" id="gtt:GUITHDRAFT_137775"/>
<dbReference type="InterPro" id="IPR050600">
    <property type="entry name" value="SETD3_SETD6_MTase"/>
</dbReference>
<evidence type="ECO:0000313" key="2">
    <source>
        <dbReference type="EMBL" id="EKX47185.1"/>
    </source>
</evidence>
<dbReference type="Proteomes" id="UP000011087">
    <property type="component" value="Unassembled WGS sequence"/>
</dbReference>
<reference evidence="4" key="2">
    <citation type="submission" date="2012-11" db="EMBL/GenBank/DDBJ databases">
        <authorList>
            <person name="Kuo A."/>
            <person name="Curtis B.A."/>
            <person name="Tanifuji G."/>
            <person name="Burki F."/>
            <person name="Gruber A."/>
            <person name="Irimia M."/>
            <person name="Maruyama S."/>
            <person name="Arias M.C."/>
            <person name="Ball S.G."/>
            <person name="Gile G.H."/>
            <person name="Hirakawa Y."/>
            <person name="Hopkins J.F."/>
            <person name="Rensing S.A."/>
            <person name="Schmutz J."/>
            <person name="Symeonidi A."/>
            <person name="Elias M."/>
            <person name="Eveleigh R.J."/>
            <person name="Herman E.K."/>
            <person name="Klute M.J."/>
            <person name="Nakayama T."/>
            <person name="Obornik M."/>
            <person name="Reyes-Prieto A."/>
            <person name="Armbrust E.V."/>
            <person name="Aves S.J."/>
            <person name="Beiko R.G."/>
            <person name="Coutinho P."/>
            <person name="Dacks J.B."/>
            <person name="Durnford D.G."/>
            <person name="Fast N.M."/>
            <person name="Green B.R."/>
            <person name="Grisdale C."/>
            <person name="Hempe F."/>
            <person name="Henrissat B."/>
            <person name="Hoppner M.P."/>
            <person name="Ishida K.-I."/>
            <person name="Kim E."/>
            <person name="Koreny L."/>
            <person name="Kroth P.G."/>
            <person name="Liu Y."/>
            <person name="Malik S.-B."/>
            <person name="Maier U.G."/>
            <person name="McRose D."/>
            <person name="Mock T."/>
            <person name="Neilson J.A."/>
            <person name="Onodera N.T."/>
            <person name="Poole A.M."/>
            <person name="Pritham E.J."/>
            <person name="Richards T.A."/>
            <person name="Rocap G."/>
            <person name="Roy S.W."/>
            <person name="Sarai C."/>
            <person name="Schaack S."/>
            <person name="Shirato S."/>
            <person name="Slamovits C.H."/>
            <person name="Spencer D.F."/>
            <person name="Suzuki S."/>
            <person name="Worden A.Z."/>
            <person name="Zauner S."/>
            <person name="Barry K."/>
            <person name="Bell C."/>
            <person name="Bharti A.K."/>
            <person name="Crow J.A."/>
            <person name="Grimwood J."/>
            <person name="Kramer R."/>
            <person name="Lindquist E."/>
            <person name="Lucas S."/>
            <person name="Salamov A."/>
            <person name="McFadden G.I."/>
            <person name="Lane C.E."/>
            <person name="Keeling P.J."/>
            <person name="Gray M.W."/>
            <person name="Grigoriev I.V."/>
            <person name="Archibald J.M."/>
        </authorList>
    </citation>
    <scope>NUCLEOTIDE SEQUENCE</scope>
    <source>
        <strain evidence="4">CCMP2712</strain>
    </source>
</reference>
<reference evidence="2 4" key="1">
    <citation type="journal article" date="2012" name="Nature">
        <title>Algal genomes reveal evolutionary mosaicism and the fate of nucleomorphs.</title>
        <authorList>
            <consortium name="DOE Joint Genome Institute"/>
            <person name="Curtis B.A."/>
            <person name="Tanifuji G."/>
            <person name="Burki F."/>
            <person name="Gruber A."/>
            <person name="Irimia M."/>
            <person name="Maruyama S."/>
            <person name="Arias M.C."/>
            <person name="Ball S.G."/>
            <person name="Gile G.H."/>
            <person name="Hirakawa Y."/>
            <person name="Hopkins J.F."/>
            <person name="Kuo A."/>
            <person name="Rensing S.A."/>
            <person name="Schmutz J."/>
            <person name="Symeonidi A."/>
            <person name="Elias M."/>
            <person name="Eveleigh R.J."/>
            <person name="Herman E.K."/>
            <person name="Klute M.J."/>
            <person name="Nakayama T."/>
            <person name="Obornik M."/>
            <person name="Reyes-Prieto A."/>
            <person name="Armbrust E.V."/>
            <person name="Aves S.J."/>
            <person name="Beiko R.G."/>
            <person name="Coutinho P."/>
            <person name="Dacks J.B."/>
            <person name="Durnford D.G."/>
            <person name="Fast N.M."/>
            <person name="Green B.R."/>
            <person name="Grisdale C.J."/>
            <person name="Hempel F."/>
            <person name="Henrissat B."/>
            <person name="Hoppner M.P."/>
            <person name="Ishida K."/>
            <person name="Kim E."/>
            <person name="Koreny L."/>
            <person name="Kroth P.G."/>
            <person name="Liu Y."/>
            <person name="Malik S.B."/>
            <person name="Maier U.G."/>
            <person name="McRose D."/>
            <person name="Mock T."/>
            <person name="Neilson J.A."/>
            <person name="Onodera N.T."/>
            <person name="Poole A.M."/>
            <person name="Pritham E.J."/>
            <person name="Richards T.A."/>
            <person name="Rocap G."/>
            <person name="Roy S.W."/>
            <person name="Sarai C."/>
            <person name="Schaack S."/>
            <person name="Shirato S."/>
            <person name="Slamovits C.H."/>
            <person name="Spencer D.F."/>
            <person name="Suzuki S."/>
            <person name="Worden A.Z."/>
            <person name="Zauner S."/>
            <person name="Barry K."/>
            <person name="Bell C."/>
            <person name="Bharti A.K."/>
            <person name="Crow J.A."/>
            <person name="Grimwood J."/>
            <person name="Kramer R."/>
            <person name="Lindquist E."/>
            <person name="Lucas S."/>
            <person name="Salamov A."/>
            <person name="McFadden G.I."/>
            <person name="Lane C.E."/>
            <person name="Keeling P.J."/>
            <person name="Gray M.W."/>
            <person name="Grigoriev I.V."/>
            <person name="Archibald J.M."/>
        </authorList>
    </citation>
    <scope>NUCLEOTIDE SEQUENCE</scope>
    <source>
        <strain evidence="2 4">CCMP2712</strain>
    </source>
</reference>
<feature type="signal peptide" evidence="1">
    <location>
        <begin position="1"/>
        <end position="26"/>
    </location>
</feature>
<evidence type="ECO:0000313" key="4">
    <source>
        <dbReference type="Proteomes" id="UP000011087"/>
    </source>
</evidence>
<sequence>MGEGGGKGRISMAMAAALLLMGSCDGSMAHAARRPTGFLLMPWHRQGWKVQAMRRTVCCSSIRPAVPLCDWLETNGANGIGDLVTIARTSDGQLGMFALQELHKDQRVLSLPASICFSEERELEEEEEEEMTGALGALSDLYGFSEESPVGEPSIVLQLLRELSKGQQSRWFGYLQALPAQDRLDALWLDEGVCLLDDQCDLLRQSCKISRAVDREFKHLDEAIFAHDVSRWAKSLVLSRAYAVDEFGGLMMLLPGIDFANHNPHVSSVRAGGAVEVSQVSYNVWSSYGNLDDEQLALMFGFTCAADGGGGEEKRGVNVDFSALVDTFPGPERSEILNRLRAANLNGRSILRLSTKVIREEQERVRANLRQAGEREETRSKLLEQVLEQRLAETEKLVEHLHGLIADDMKR</sequence>
<dbReference type="Gene3D" id="3.90.1410.10">
    <property type="entry name" value="set domain protein methyltransferase, domain 1"/>
    <property type="match status" value="1"/>
</dbReference>
<dbReference type="OrthoDB" id="441812at2759"/>
<evidence type="ECO:0000313" key="3">
    <source>
        <dbReference type="EnsemblProtists" id="EKX47185"/>
    </source>
</evidence>
<dbReference type="EnsemblProtists" id="EKX47185">
    <property type="protein sequence ID" value="EKX47185"/>
    <property type="gene ID" value="GUITHDRAFT_137775"/>
</dbReference>
<dbReference type="CDD" id="cd10527">
    <property type="entry name" value="SET_LSMT"/>
    <property type="match status" value="1"/>
</dbReference>
<dbReference type="AlphaFoldDB" id="L1JGG3"/>
<protein>
    <recommendedName>
        <fullName evidence="5">SET domain-containing protein</fullName>
    </recommendedName>
</protein>
<gene>
    <name evidence="2" type="ORF">GUITHDRAFT_137775</name>
</gene>
<dbReference type="InterPro" id="IPR046341">
    <property type="entry name" value="SET_dom_sf"/>
</dbReference>
<proteinExistence type="predicted"/>
<organism evidence="2">
    <name type="scientific">Guillardia theta (strain CCMP2712)</name>
    <name type="common">Cryptophyte</name>
    <dbReference type="NCBI Taxonomy" id="905079"/>
    <lineage>
        <taxon>Eukaryota</taxon>
        <taxon>Cryptophyceae</taxon>
        <taxon>Pyrenomonadales</taxon>
        <taxon>Geminigeraceae</taxon>
        <taxon>Guillardia</taxon>
    </lineage>
</organism>